<comment type="caution">
    <text evidence="1">The sequence shown here is derived from an EMBL/GenBank/DDBJ whole genome shotgun (WGS) entry which is preliminary data.</text>
</comment>
<protein>
    <submittedName>
        <fullName evidence="1">Uncharacterized protein</fullName>
    </submittedName>
</protein>
<gene>
    <name evidence="1" type="ORF">OSB04_019153</name>
</gene>
<organism evidence="1 2">
    <name type="scientific">Centaurea solstitialis</name>
    <name type="common">yellow star-thistle</name>
    <dbReference type="NCBI Taxonomy" id="347529"/>
    <lineage>
        <taxon>Eukaryota</taxon>
        <taxon>Viridiplantae</taxon>
        <taxon>Streptophyta</taxon>
        <taxon>Embryophyta</taxon>
        <taxon>Tracheophyta</taxon>
        <taxon>Spermatophyta</taxon>
        <taxon>Magnoliopsida</taxon>
        <taxon>eudicotyledons</taxon>
        <taxon>Gunneridae</taxon>
        <taxon>Pentapetalae</taxon>
        <taxon>asterids</taxon>
        <taxon>campanulids</taxon>
        <taxon>Asterales</taxon>
        <taxon>Asteraceae</taxon>
        <taxon>Carduoideae</taxon>
        <taxon>Cardueae</taxon>
        <taxon>Centaureinae</taxon>
        <taxon>Centaurea</taxon>
    </lineage>
</organism>
<reference evidence="1" key="1">
    <citation type="submission" date="2023-03" db="EMBL/GenBank/DDBJ databases">
        <title>Chromosome-scale reference genome and RAD-based genetic map of yellow starthistle (Centaurea solstitialis) reveal putative structural variation and QTLs associated with invader traits.</title>
        <authorList>
            <person name="Reatini B."/>
            <person name="Cang F.A."/>
            <person name="Jiang Q."/>
            <person name="Mckibben M.T.W."/>
            <person name="Barker M.S."/>
            <person name="Rieseberg L.H."/>
            <person name="Dlugosch K.M."/>
        </authorList>
    </citation>
    <scope>NUCLEOTIDE SEQUENCE</scope>
    <source>
        <strain evidence="1">CAN-66</strain>
        <tissue evidence="1">Leaf</tissue>
    </source>
</reference>
<dbReference type="AlphaFoldDB" id="A0AA38T203"/>
<accession>A0AA38T203</accession>
<dbReference type="EMBL" id="JARYMX010000005">
    <property type="protein sequence ID" value="KAJ9546610.1"/>
    <property type="molecule type" value="Genomic_DNA"/>
</dbReference>
<name>A0AA38T203_9ASTR</name>
<evidence type="ECO:0000313" key="2">
    <source>
        <dbReference type="Proteomes" id="UP001172457"/>
    </source>
</evidence>
<keyword evidence="2" id="KW-1185">Reference proteome</keyword>
<proteinExistence type="predicted"/>
<evidence type="ECO:0000313" key="1">
    <source>
        <dbReference type="EMBL" id="KAJ9546610.1"/>
    </source>
</evidence>
<dbReference type="Proteomes" id="UP001172457">
    <property type="component" value="Chromosome 5"/>
</dbReference>
<sequence>MGTKTKDVLMVKNGEVKKKRGHGNTSKGKDQVLATLSAPSVYHIGKGKGKLGVIPVSPSSGNMKNNLSLFLSSTAGDHSLETRIKIFGCGVIFGGLATVPRDVSVAVYPLQAFWKFIHKVSRPDLQADRRRFSIGRTTRLVAAVPAVMVDAGHTTRLVVVASAVVNRERRTTTAPPIVVAVVSIEPKPMIGESGDRRLPVESKPVAPPDTVVAALSSRRSRRQWWSSPLLSPVDYGGDGVDCGGGGGFPAAAVTAVVAAAVVTIEVAAAGGDSGGSPGGGGGDRVIIIAGVENRRSTTEFRRIGGDSMTF</sequence>